<feature type="non-terminal residue" evidence="2">
    <location>
        <position position="1"/>
    </location>
</feature>
<evidence type="ECO:0000313" key="3">
    <source>
        <dbReference type="Proteomes" id="UP000271974"/>
    </source>
</evidence>
<evidence type="ECO:0000313" key="2">
    <source>
        <dbReference type="EMBL" id="RUS90397.1"/>
    </source>
</evidence>
<sequence>LRSGWTFSLALVLAVPATLTAEHWNQAESDRSAWSMCRVDRPPSVSILSLIILPSFCQLILGVGKPDARQVKVTDWPSPTVKFCIRSINRGGSIFSPTSSHLVIVIVVHLDTIAVPRELGCRTSHYQTVHPDRVPLTDLYISRHALKLRLGHCLVYPSAFFW</sequence>
<feature type="chain" id="PRO_5018548696" evidence="1">
    <location>
        <begin position="22"/>
        <end position="162"/>
    </location>
</feature>
<reference evidence="2 3" key="1">
    <citation type="submission" date="2019-01" db="EMBL/GenBank/DDBJ databases">
        <title>A draft genome assembly of the solar-powered sea slug Elysia chlorotica.</title>
        <authorList>
            <person name="Cai H."/>
            <person name="Li Q."/>
            <person name="Fang X."/>
            <person name="Li J."/>
            <person name="Curtis N.E."/>
            <person name="Altenburger A."/>
            <person name="Shibata T."/>
            <person name="Feng M."/>
            <person name="Maeda T."/>
            <person name="Schwartz J.A."/>
            <person name="Shigenobu S."/>
            <person name="Lundholm N."/>
            <person name="Nishiyama T."/>
            <person name="Yang H."/>
            <person name="Hasebe M."/>
            <person name="Li S."/>
            <person name="Pierce S.K."/>
            <person name="Wang J."/>
        </authorList>
    </citation>
    <scope>NUCLEOTIDE SEQUENCE [LARGE SCALE GENOMIC DNA]</scope>
    <source>
        <strain evidence="2">EC2010</strain>
        <tissue evidence="2">Whole organism of an adult</tissue>
    </source>
</reference>
<evidence type="ECO:0000256" key="1">
    <source>
        <dbReference type="SAM" id="SignalP"/>
    </source>
</evidence>
<feature type="signal peptide" evidence="1">
    <location>
        <begin position="1"/>
        <end position="21"/>
    </location>
</feature>
<protein>
    <submittedName>
        <fullName evidence="2">Uncharacterized protein</fullName>
    </submittedName>
</protein>
<gene>
    <name evidence="2" type="ORF">EGW08_001892</name>
</gene>
<accession>A0A3S1AFE3</accession>
<name>A0A3S1AFE3_ELYCH</name>
<dbReference type="AlphaFoldDB" id="A0A3S1AFE3"/>
<keyword evidence="3" id="KW-1185">Reference proteome</keyword>
<dbReference type="Proteomes" id="UP000271974">
    <property type="component" value="Unassembled WGS sequence"/>
</dbReference>
<proteinExistence type="predicted"/>
<comment type="caution">
    <text evidence="2">The sequence shown here is derived from an EMBL/GenBank/DDBJ whole genome shotgun (WGS) entry which is preliminary data.</text>
</comment>
<dbReference type="EMBL" id="RQTK01000034">
    <property type="protein sequence ID" value="RUS90397.1"/>
    <property type="molecule type" value="Genomic_DNA"/>
</dbReference>
<keyword evidence="1" id="KW-0732">Signal</keyword>
<organism evidence="2 3">
    <name type="scientific">Elysia chlorotica</name>
    <name type="common">Eastern emerald elysia</name>
    <name type="synonym">Sea slug</name>
    <dbReference type="NCBI Taxonomy" id="188477"/>
    <lineage>
        <taxon>Eukaryota</taxon>
        <taxon>Metazoa</taxon>
        <taxon>Spiralia</taxon>
        <taxon>Lophotrochozoa</taxon>
        <taxon>Mollusca</taxon>
        <taxon>Gastropoda</taxon>
        <taxon>Heterobranchia</taxon>
        <taxon>Euthyneura</taxon>
        <taxon>Panpulmonata</taxon>
        <taxon>Sacoglossa</taxon>
        <taxon>Placobranchoidea</taxon>
        <taxon>Plakobranchidae</taxon>
        <taxon>Elysia</taxon>
    </lineage>
</organism>